<feature type="compositionally biased region" description="Basic residues" evidence="2">
    <location>
        <begin position="481"/>
        <end position="490"/>
    </location>
</feature>
<evidence type="ECO:0000256" key="1">
    <source>
        <dbReference type="SAM" id="Coils"/>
    </source>
</evidence>
<feature type="compositionally biased region" description="Polar residues" evidence="2">
    <location>
        <begin position="360"/>
        <end position="386"/>
    </location>
</feature>
<feature type="compositionally biased region" description="Polar residues" evidence="2">
    <location>
        <begin position="20"/>
        <end position="46"/>
    </location>
</feature>
<feature type="region of interest" description="Disordered" evidence="2">
    <location>
        <begin position="2345"/>
        <end position="2369"/>
    </location>
</feature>
<feature type="compositionally biased region" description="Basic residues" evidence="2">
    <location>
        <begin position="404"/>
        <end position="413"/>
    </location>
</feature>
<accession>A0ABR2GXL1</accession>
<feature type="region of interest" description="Disordered" evidence="2">
    <location>
        <begin position="1"/>
        <end position="549"/>
    </location>
</feature>
<feature type="compositionally biased region" description="Low complexity" evidence="2">
    <location>
        <begin position="334"/>
        <end position="352"/>
    </location>
</feature>
<feature type="compositionally biased region" description="Low complexity" evidence="2">
    <location>
        <begin position="203"/>
        <end position="268"/>
    </location>
</feature>
<feature type="compositionally biased region" description="Basic and acidic residues" evidence="2">
    <location>
        <begin position="2351"/>
        <end position="2364"/>
    </location>
</feature>
<feature type="compositionally biased region" description="Polar residues" evidence="2">
    <location>
        <begin position="497"/>
        <end position="511"/>
    </location>
</feature>
<feature type="compositionally biased region" description="Polar residues" evidence="2">
    <location>
        <begin position="463"/>
        <end position="474"/>
    </location>
</feature>
<gene>
    <name evidence="3" type="ORF">M9Y10_033024</name>
</gene>
<dbReference type="Proteomes" id="UP001470230">
    <property type="component" value="Unassembled WGS sequence"/>
</dbReference>
<evidence type="ECO:0000313" key="3">
    <source>
        <dbReference type="EMBL" id="KAK8838398.1"/>
    </source>
</evidence>
<feature type="compositionally biased region" description="Polar residues" evidence="2">
    <location>
        <begin position="89"/>
        <end position="130"/>
    </location>
</feature>
<feature type="compositionally biased region" description="Polar residues" evidence="2">
    <location>
        <begin position="312"/>
        <end position="331"/>
    </location>
</feature>
<name>A0ABR2GXL1_9EUKA</name>
<proteinExistence type="predicted"/>
<feature type="compositionally biased region" description="Polar residues" evidence="2">
    <location>
        <begin position="186"/>
        <end position="202"/>
    </location>
</feature>
<reference evidence="3 4" key="1">
    <citation type="submission" date="2024-04" db="EMBL/GenBank/DDBJ databases">
        <title>Tritrichomonas musculus Genome.</title>
        <authorList>
            <person name="Alves-Ferreira E."/>
            <person name="Grigg M."/>
            <person name="Lorenzi H."/>
            <person name="Galac M."/>
        </authorList>
    </citation>
    <scope>NUCLEOTIDE SEQUENCE [LARGE SCALE GENOMIC DNA]</scope>
    <source>
        <strain evidence="3 4">EAF2021</strain>
    </source>
</reference>
<evidence type="ECO:0000256" key="2">
    <source>
        <dbReference type="SAM" id="MobiDB-lite"/>
    </source>
</evidence>
<organism evidence="3 4">
    <name type="scientific">Tritrichomonas musculus</name>
    <dbReference type="NCBI Taxonomy" id="1915356"/>
    <lineage>
        <taxon>Eukaryota</taxon>
        <taxon>Metamonada</taxon>
        <taxon>Parabasalia</taxon>
        <taxon>Tritrichomonadida</taxon>
        <taxon>Tritrichomonadidae</taxon>
        <taxon>Tritrichomonas</taxon>
    </lineage>
</organism>
<feature type="compositionally biased region" description="Low complexity" evidence="2">
    <location>
        <begin position="387"/>
        <end position="403"/>
    </location>
</feature>
<feature type="coiled-coil region" evidence="1">
    <location>
        <begin position="2506"/>
        <end position="2586"/>
    </location>
</feature>
<feature type="compositionally biased region" description="Polar residues" evidence="2">
    <location>
        <begin position="419"/>
        <end position="432"/>
    </location>
</feature>
<feature type="compositionally biased region" description="Low complexity" evidence="2">
    <location>
        <begin position="131"/>
        <end position="185"/>
    </location>
</feature>
<feature type="compositionally biased region" description="Polar residues" evidence="2">
    <location>
        <begin position="445"/>
        <end position="456"/>
    </location>
</feature>
<keyword evidence="1" id="KW-0175">Coiled coil</keyword>
<keyword evidence="4" id="KW-1185">Reference proteome</keyword>
<feature type="compositionally biased region" description="Low complexity" evidence="2">
    <location>
        <begin position="519"/>
        <end position="533"/>
    </location>
</feature>
<feature type="compositionally biased region" description="Polar residues" evidence="2">
    <location>
        <begin position="67"/>
        <end position="82"/>
    </location>
</feature>
<sequence>MSKKIPAKSNAPRPPALQKVESTSVISKNQIISKPVNSNANTTQANKKGKPISVEKNSPPKPSSPSLNQSKISLPSSPTGNTAKEKVQTPPSKQLTRSIARELTQSSFTTPTPKNKASASQDTSSTIKTTSPRNNASPSPSSISKPSPSANPLSSKSTSSTQKTKSASSSSSPLKSIASSPASLPQPNQSNQKSDSTARSQQSPISKSSTNTKSSPSPSSNTKTSSNARSSPSPSSTRKSPSPAKVAASPASSSPLLQKPSQSPISPSEKSDTTKTKPLSPSPPPSPLSPSANSFTEQKAKEKLPTEKVASAIQSSLLSPSKKVPTQQNAKVNLPAEKASAAVPASSSPLLPKTEKKSTENQPSEKVAKTGQSASPSSSFENLKLTQISSSDVDISSPDQSSPGHRRRKHRSATKQLERASSTNTIERSSSLPVEAQSDKEMLSSKDSQSTITNQEMSKDDQNALNSDNASVDSPTDAKRSRSRTSRPHRSLSSSSIQVPQKQVEAVSTTPLLDGQNISLNETSSTNNSTENLDPSQAKRRKRRKPKENVFDKLNKFSNQELNAEFEKFFILNDVAIEKLNFYPQTTFSYEFSDIDEMIRRENERIEREEASKDNEINETEIISFEMKNDDEIEYFTNAKCYEKHRNNEIKMRNEYLDDNEFNFDVQEIKNLDKIINELTSNSDSNFSVFSKSGESCDVFDLAEERLKLMEIVSTNKNRNEEYILFQEEQKDNEYLFYLHNKYNEQLENNEIKFSMNSQEGLNEKTSQQIDNVNEREEGEDLIMKLIYNRYSDDLNDDSTNTGELIKQKIISELKKISGRNVNEKELEEEYEVIKSIQNINKELEELINIDPNKVLSISEEKERQTRINELNDERENNFEYLFTLHKRHEEYIETTEEHKDTEYLFYLHHKHNEQQENHDIQFFTTDRSIQLNLIDNENSLLNEDISSKIDNEEDLIMKLIFNASVNNGNNDSASTEEAIKNRIISELKKISGRNVNEKELEEEYEVIRSIQSINKELEELINIDPNKVLSISEEKERQTRINELNDERENNFEYLFTLHKRHEEYIETTEEHKDTEYLFYLHHKHNEQQENHDIQFFTTDRSIQLNLIDNENSLLNEDISSKIDNEEDLIMKLIFNASVNNGNNDSASTEEAIKNRIISELKKISGRNVNEKELEEEYEVIRSIQSINKELEELINIDPNKVLSISEEKERQTRINELNDERENNFEYLFTLHKRHEEYIETTEEHKDTEYLFYLHHKHNEQQENHDIQFFTTDRSIQLNLIDNENSLLNEDITNKIDNEEDLIMKLIFNKATNDDSDETANDEETIKNRIISELKKISGRNVNEKELEEEYEVIKSIQNINKELEELINIDPNKVLSISEEKERQTRINELNDERENNFEYLFTLHKRHEEYIETTEEHKDTEYLFYLHHKHNEQQENHDIQFFTTDRSIQLNLIDNENSLLNEDISSKIDNEEDLIMKLIFNASVNNGNNDSASTEEAIKNRIISELKKISGRNVNEKELEEEYEVIRSIQSINKELEELINIDPNKVLSISEEKERQTRINELNDERENNFEYLFTLHKRHEEYIETTEEHKDTEYLFYLHHKHNEQQENHDIQFFTTDRSIQLNLIDNENSLLNEDITNKIDNEEDLIMKLIFNKATNDDSDETVNDEETIKNRIISELKKISGRNVNEKELEEEYEVIKSIQNINKELEELINIDPNKVLSISEEKERQTRINELNDERENNFEYLFTLHKRHEEYIETTEEHKDTEYLFYLHHKHNEQQENHDIQFFTTDRSIQLNLIDNENSLLNEDISNKIDNEEDLIMKLIFNKVMNDNSDETTNDEEAIRNRIISELKKISGRNVNEKELEEEYEVIRSIQSINKELEELINIDPNKVLSISEEKERQTRINELNDERENNFEYLFTLHKRHEEYIETTEKHKDTEYLFYLHHKHNEQQENHDIQFSFNILSSTQELNKSLRSKEENETEQENEENLIMKLIFDPNNTIPAGFDGINDSASTEEAIKNRIISELKKISGRNVNEKELEEEYEVIRSIQNINKELEELINIDPNKVLSISEEKERQTRINELNDERENNFEYLFTLHKRHEEYIETTEEYKDTEYLFYLHHKHNEQQENHDIQFFTTDRSIQLNLIDNENSLLNEDITNKIDNEEDLIMKLKFNASVNNGNNDSASTEEAIKNRIISELKKISGRNVNEKELEEEYEVIRSIQNINKELEELINIDPNKVLSISEEKERQTRINELNDERENNFEYLFTLHKRHEEYIETTEEHKDTEYLFYLHSRYSERRDDSLSTSQNGSIFQSHFTSGKPSMSSIVDMLYQPTSPSESQKEEKEVPNKADASEEDSDEILLSQLIQMKTRSVNLHSQKQEDEFNDEDEETVKNQVLQLLKRLSTFNESESSILEQYERIRSIQSINNEIDRLLNLDPSEIKDVRMEKERQEMIQILTDERESIVELLDLRLKRSEESLAVSESSKQVNRCETFENLEEERRENSELILNAERKFLKKQRKFEKMQNEAEMKDNEHLFLKSARQVELRQYEQEIIDEKTTLDELKEEEERTIEEEVIRCEKRQFQKAYIETKKTVIRRSLLFICDTAPNAEKPLKNRQDISNQILLDFVSTYPLFSRERKDDDDEQERINYYKKLLPKKLRMKFDRNRQITFKKLDDDGFQYFVDPKEFENDNYDGGYDSNSRELALSDGYMAILDIGDPRPQLFDPTALRYEIEHDDRWQNSMNYEMCSLGRSLYEFYTRNVEIEDFVEKIVIETCLIVRQLFDNIDEKDTNNLSYFYANFHFLVYLVETSDDEFPFVHYLDVLKKFLQELYCLLIEKIKNSIKDDFLNCVTKGLKSTESEIAVTNVVQCQCSIANPIMSFCWTSAVNAIDCEVSNYLADNKGIKDTKTLEKSVESLQVMQRILSINLPYSMQAYNLIKRYNEIIKENTPFEAAAPNLPPEFIVRLIFSGKWKSLIPYEVSDDRIVNFADFLKLDIDQSLNYVMKFDLNQPPPLSIWKSKDKK</sequence>
<evidence type="ECO:0000313" key="4">
    <source>
        <dbReference type="Proteomes" id="UP001470230"/>
    </source>
</evidence>
<comment type="caution">
    <text evidence="3">The sequence shown here is derived from an EMBL/GenBank/DDBJ whole genome shotgun (WGS) entry which is preliminary data.</text>
</comment>
<dbReference type="EMBL" id="JAPFFF010000055">
    <property type="protein sequence ID" value="KAK8838398.1"/>
    <property type="molecule type" value="Genomic_DNA"/>
</dbReference>
<protein>
    <submittedName>
        <fullName evidence="3">Uncharacterized protein</fullName>
    </submittedName>
</protein>